<reference evidence="9 10" key="1">
    <citation type="submission" date="2018-06" db="EMBL/GenBank/DDBJ databases">
        <title>Genomic Encyclopedia of Archaeal and Bacterial Type Strains, Phase II (KMG-II): from individual species to whole genera.</title>
        <authorList>
            <person name="Goeker M."/>
        </authorList>
    </citation>
    <scope>NUCLEOTIDE SEQUENCE [LARGE SCALE GENOMIC DNA]</scope>
    <source>
        <strain evidence="9 10">DSM 27372</strain>
    </source>
</reference>
<evidence type="ECO:0000256" key="5">
    <source>
        <dbReference type="SAM" id="Phobius"/>
    </source>
</evidence>
<protein>
    <submittedName>
        <fullName evidence="9">Membrane fusion protein (Multidrug efflux system)</fullName>
    </submittedName>
</protein>
<organism evidence="9 10">
    <name type="scientific">Pedobacter nutrimenti</name>
    <dbReference type="NCBI Taxonomy" id="1241337"/>
    <lineage>
        <taxon>Bacteria</taxon>
        <taxon>Pseudomonadati</taxon>
        <taxon>Bacteroidota</taxon>
        <taxon>Sphingobacteriia</taxon>
        <taxon>Sphingobacteriales</taxon>
        <taxon>Sphingobacteriaceae</taxon>
        <taxon>Pedobacter</taxon>
    </lineage>
</organism>
<evidence type="ECO:0000256" key="3">
    <source>
        <dbReference type="ARBA" id="ARBA00022448"/>
    </source>
</evidence>
<dbReference type="RefSeq" id="WP_110834199.1">
    <property type="nucleotide sequence ID" value="NZ_QKLU01000009.1"/>
</dbReference>
<evidence type="ECO:0000256" key="4">
    <source>
        <dbReference type="SAM" id="MobiDB-lite"/>
    </source>
</evidence>
<feature type="compositionally biased region" description="Gly residues" evidence="4">
    <location>
        <begin position="33"/>
        <end position="51"/>
    </location>
</feature>
<name>A0A318UC08_9SPHI</name>
<dbReference type="Gene3D" id="2.40.420.20">
    <property type="match status" value="1"/>
</dbReference>
<dbReference type="Gene3D" id="1.10.287.470">
    <property type="entry name" value="Helix hairpin bin"/>
    <property type="match status" value="1"/>
</dbReference>
<comment type="similarity">
    <text evidence="2">Belongs to the membrane fusion protein (MFP) (TC 8.A.1) family.</text>
</comment>
<evidence type="ECO:0000313" key="10">
    <source>
        <dbReference type="Proteomes" id="UP000248198"/>
    </source>
</evidence>
<dbReference type="AlphaFoldDB" id="A0A318UC08"/>
<evidence type="ECO:0000259" key="7">
    <source>
        <dbReference type="Pfam" id="PF25954"/>
    </source>
</evidence>
<dbReference type="PANTHER" id="PTHR30469:SF36">
    <property type="entry name" value="BLL3903 PROTEIN"/>
    <property type="match status" value="1"/>
</dbReference>
<dbReference type="GO" id="GO:1990281">
    <property type="term" value="C:efflux pump complex"/>
    <property type="evidence" value="ECO:0007669"/>
    <property type="project" value="TreeGrafter"/>
</dbReference>
<gene>
    <name evidence="9" type="ORF">B0O44_109111</name>
</gene>
<dbReference type="Pfam" id="PF25917">
    <property type="entry name" value="BSH_RND"/>
    <property type="match status" value="1"/>
</dbReference>
<dbReference type="Gene3D" id="2.40.50.100">
    <property type="match status" value="1"/>
</dbReference>
<dbReference type="InterPro" id="IPR058792">
    <property type="entry name" value="Beta-barrel_RND_2"/>
</dbReference>
<dbReference type="Proteomes" id="UP000248198">
    <property type="component" value="Unassembled WGS sequence"/>
</dbReference>
<dbReference type="Pfam" id="PF25954">
    <property type="entry name" value="Beta-barrel_RND_2"/>
    <property type="match status" value="1"/>
</dbReference>
<dbReference type="NCBIfam" id="TIGR01730">
    <property type="entry name" value="RND_mfp"/>
    <property type="match status" value="1"/>
</dbReference>
<dbReference type="GO" id="GO:0015562">
    <property type="term" value="F:efflux transmembrane transporter activity"/>
    <property type="evidence" value="ECO:0007669"/>
    <property type="project" value="TreeGrafter"/>
</dbReference>
<keyword evidence="3" id="KW-0813">Transport</keyword>
<feature type="domain" description="Multidrug resistance protein MdtA-like C-terminal permuted SH3" evidence="8">
    <location>
        <begin position="292"/>
        <end position="350"/>
    </location>
</feature>
<feature type="transmembrane region" description="Helical" evidence="5">
    <location>
        <begin position="6"/>
        <end position="23"/>
    </location>
</feature>
<feature type="region of interest" description="Disordered" evidence="4">
    <location>
        <begin position="32"/>
        <end position="51"/>
    </location>
</feature>
<feature type="domain" description="CusB-like beta-barrel" evidence="7">
    <location>
        <begin position="215"/>
        <end position="286"/>
    </location>
</feature>
<sequence>MKLKYIIYGLLTAGLLYLVYYRISANKKLEGDGATGGKGSAKGASKGKGGAGQTLNVNGVVVRTTSFNSDIEVTGSIDANEAITLQSEVPGLVTGIYFKEGTEVRKGALLVKINDRDIQAQLQQALTKEKLSAANENRAKQLLQKGAISQEEYDTSLADLLSLKAQTQLIRAQLAKTSIYAPFSGKIGLRSISSGVYITPTTVIANLLSTNPVKISFSVPEKYVGQIKNNSDISFKTEGAAKSYTGKVFAIEPGINTQTRTLQIKALAQNPKGELLPGAFAKIKLSLLTLQDAILIPNEAIIPVLKGKTVYISKNGKAKQVPVEAGTRTADAIVITSGLQPGDTVLTTGAMALKPDAEVKVKLVKN</sequence>
<dbReference type="Gene3D" id="2.40.30.170">
    <property type="match status" value="1"/>
</dbReference>
<evidence type="ECO:0000256" key="2">
    <source>
        <dbReference type="ARBA" id="ARBA00009477"/>
    </source>
</evidence>
<dbReference type="OrthoDB" id="9806939at2"/>
<dbReference type="InterPro" id="IPR058627">
    <property type="entry name" value="MdtA-like_C"/>
</dbReference>
<dbReference type="SUPFAM" id="SSF111369">
    <property type="entry name" value="HlyD-like secretion proteins"/>
    <property type="match status" value="1"/>
</dbReference>
<keyword evidence="5" id="KW-0812">Transmembrane</keyword>
<evidence type="ECO:0000259" key="6">
    <source>
        <dbReference type="Pfam" id="PF25917"/>
    </source>
</evidence>
<evidence type="ECO:0000259" key="8">
    <source>
        <dbReference type="Pfam" id="PF25967"/>
    </source>
</evidence>
<evidence type="ECO:0000313" key="9">
    <source>
        <dbReference type="EMBL" id="PYF70020.1"/>
    </source>
</evidence>
<dbReference type="PANTHER" id="PTHR30469">
    <property type="entry name" value="MULTIDRUG RESISTANCE PROTEIN MDTA"/>
    <property type="match status" value="1"/>
</dbReference>
<feature type="domain" description="Multidrug resistance protein MdtA-like barrel-sandwich hybrid" evidence="6">
    <location>
        <begin position="83"/>
        <end position="202"/>
    </location>
</feature>
<keyword evidence="5" id="KW-0472">Membrane</keyword>
<proteinExistence type="inferred from homology"/>
<comment type="caution">
    <text evidence="9">The sequence shown here is derived from an EMBL/GenBank/DDBJ whole genome shotgun (WGS) entry which is preliminary data.</text>
</comment>
<keyword evidence="10" id="KW-1185">Reference proteome</keyword>
<keyword evidence="5" id="KW-1133">Transmembrane helix</keyword>
<dbReference type="InterPro" id="IPR058625">
    <property type="entry name" value="MdtA-like_BSH"/>
</dbReference>
<comment type="subcellular location">
    <subcellularLocation>
        <location evidence="1">Cell envelope</location>
    </subcellularLocation>
</comment>
<dbReference type="Pfam" id="PF25967">
    <property type="entry name" value="RND-MFP_C"/>
    <property type="match status" value="1"/>
</dbReference>
<dbReference type="InterPro" id="IPR006143">
    <property type="entry name" value="RND_pump_MFP"/>
</dbReference>
<evidence type="ECO:0000256" key="1">
    <source>
        <dbReference type="ARBA" id="ARBA00004196"/>
    </source>
</evidence>
<dbReference type="EMBL" id="QKLU01000009">
    <property type="protein sequence ID" value="PYF70020.1"/>
    <property type="molecule type" value="Genomic_DNA"/>
</dbReference>
<accession>A0A318UC08</accession>